<dbReference type="Proteomes" id="UP000051264">
    <property type="component" value="Unassembled WGS sequence"/>
</dbReference>
<dbReference type="OrthoDB" id="9803735at2"/>
<dbReference type="GO" id="GO:0003677">
    <property type="term" value="F:DNA binding"/>
    <property type="evidence" value="ECO:0007669"/>
    <property type="project" value="UniProtKB-KW"/>
</dbReference>
<dbReference type="GO" id="GO:0003700">
    <property type="term" value="F:DNA-binding transcription factor activity"/>
    <property type="evidence" value="ECO:0007669"/>
    <property type="project" value="InterPro"/>
</dbReference>
<name>A0A0R1RXS8_9LACO</name>
<reference evidence="6 7" key="1">
    <citation type="journal article" date="2015" name="Genome Announc.">
        <title>Expanding the biotechnology potential of lactobacilli through comparative genomics of 213 strains and associated genera.</title>
        <authorList>
            <person name="Sun Z."/>
            <person name="Harris H.M."/>
            <person name="McCann A."/>
            <person name="Guo C."/>
            <person name="Argimon S."/>
            <person name="Zhang W."/>
            <person name="Yang X."/>
            <person name="Jeffery I.B."/>
            <person name="Cooney J.C."/>
            <person name="Kagawa T.F."/>
            <person name="Liu W."/>
            <person name="Song Y."/>
            <person name="Salvetti E."/>
            <person name="Wrobel A."/>
            <person name="Rasinkangas P."/>
            <person name="Parkhill J."/>
            <person name="Rea M.C."/>
            <person name="O'Sullivan O."/>
            <person name="Ritari J."/>
            <person name="Douillard F.P."/>
            <person name="Paul Ross R."/>
            <person name="Yang R."/>
            <person name="Briner A.E."/>
            <person name="Felis G.E."/>
            <person name="de Vos W.M."/>
            <person name="Barrangou R."/>
            <person name="Klaenhammer T.R."/>
            <person name="Caufield P.W."/>
            <person name="Cui Y."/>
            <person name="Zhang H."/>
            <person name="O'Toole P.W."/>
        </authorList>
    </citation>
    <scope>NUCLEOTIDE SEQUENCE [LARGE SCALE GENOMIC DNA]</scope>
    <source>
        <strain evidence="6 7">DSM 14340</strain>
    </source>
</reference>
<sequence length="301" mass="33609">MKIKDLDYFTQLINLKNFTAVANYFSVSQPTITYAVKRLEAEFETELIVRDQSHQGIIITPSGEQLYRHAQTILKEIALTDKDMARIAATKLKFGLPPIIGTYYFSKLAPKLIQTGVINQFETIEAGSSELLADLEAGRIDAALLGSASPLSTETIQADVIEQHRFKIIVSPDSPLADRRQIGFAELKDQQFIMLAEGFVHPHVFKALSKVNRIHPKVVYRTSDASILKSMVHAGAGIGFLTETGVTTADDLVSLDLTDEPQPTFYISLAYRKSQRFSETQQALLDSFIQIARDYRLDSTH</sequence>
<evidence type="ECO:0000313" key="6">
    <source>
        <dbReference type="EMBL" id="KRL61820.1"/>
    </source>
</evidence>
<dbReference type="EMBL" id="AZEX01000004">
    <property type="protein sequence ID" value="KRL61820.1"/>
    <property type="molecule type" value="Genomic_DNA"/>
</dbReference>
<dbReference type="InterPro" id="IPR050950">
    <property type="entry name" value="HTH-type_LysR_regulators"/>
</dbReference>
<dbReference type="GO" id="GO:0005829">
    <property type="term" value="C:cytosol"/>
    <property type="evidence" value="ECO:0007669"/>
    <property type="project" value="TreeGrafter"/>
</dbReference>
<dbReference type="Gene3D" id="1.10.10.10">
    <property type="entry name" value="Winged helix-like DNA-binding domain superfamily/Winged helix DNA-binding domain"/>
    <property type="match status" value="1"/>
</dbReference>
<protein>
    <submittedName>
        <fullName evidence="6">MleR protein</fullName>
    </submittedName>
</protein>
<dbReference type="Pfam" id="PF00126">
    <property type="entry name" value="HTH_1"/>
    <property type="match status" value="1"/>
</dbReference>
<evidence type="ECO:0000313" key="7">
    <source>
        <dbReference type="Proteomes" id="UP000051264"/>
    </source>
</evidence>
<keyword evidence="2" id="KW-0805">Transcription regulation</keyword>
<evidence type="ECO:0000256" key="1">
    <source>
        <dbReference type="ARBA" id="ARBA00009437"/>
    </source>
</evidence>
<dbReference type="eggNOG" id="COG0583">
    <property type="taxonomic scope" value="Bacteria"/>
</dbReference>
<comment type="caution">
    <text evidence="6">The sequence shown here is derived from an EMBL/GenBank/DDBJ whole genome shotgun (WGS) entry which is preliminary data.</text>
</comment>
<dbReference type="PATRIC" id="fig|1423747.3.peg.1501"/>
<dbReference type="InterPro" id="IPR000847">
    <property type="entry name" value="LysR_HTH_N"/>
</dbReference>
<evidence type="ECO:0000256" key="2">
    <source>
        <dbReference type="ARBA" id="ARBA00023015"/>
    </source>
</evidence>
<comment type="similarity">
    <text evidence="1">Belongs to the LysR transcriptional regulatory family.</text>
</comment>
<dbReference type="PROSITE" id="PS50931">
    <property type="entry name" value="HTH_LYSR"/>
    <property type="match status" value="1"/>
</dbReference>
<feature type="domain" description="HTH lysR-type" evidence="5">
    <location>
        <begin position="1"/>
        <end position="60"/>
    </location>
</feature>
<dbReference type="Gene3D" id="3.40.190.10">
    <property type="entry name" value="Periplasmic binding protein-like II"/>
    <property type="match status" value="2"/>
</dbReference>
<evidence type="ECO:0000256" key="4">
    <source>
        <dbReference type="ARBA" id="ARBA00023163"/>
    </source>
</evidence>
<dbReference type="InterPro" id="IPR036388">
    <property type="entry name" value="WH-like_DNA-bd_sf"/>
</dbReference>
<dbReference type="RefSeq" id="WP_056950041.1">
    <property type="nucleotide sequence ID" value="NZ_AZEX01000004.1"/>
</dbReference>
<accession>A0A0R1RXS8</accession>
<dbReference type="AlphaFoldDB" id="A0A0R1RXS8"/>
<gene>
    <name evidence="6" type="ORF">FC69_GL001473</name>
</gene>
<dbReference type="SUPFAM" id="SSF46785">
    <property type="entry name" value="Winged helix' DNA-binding domain"/>
    <property type="match status" value="1"/>
</dbReference>
<evidence type="ECO:0000259" key="5">
    <source>
        <dbReference type="PROSITE" id="PS50931"/>
    </source>
</evidence>
<keyword evidence="3" id="KW-0238">DNA-binding</keyword>
<evidence type="ECO:0000256" key="3">
    <source>
        <dbReference type="ARBA" id="ARBA00023125"/>
    </source>
</evidence>
<proteinExistence type="inferred from homology"/>
<keyword evidence="4" id="KW-0804">Transcription</keyword>
<dbReference type="PANTHER" id="PTHR30419">
    <property type="entry name" value="HTH-TYPE TRANSCRIPTIONAL REGULATOR YBHD"/>
    <property type="match status" value="1"/>
</dbReference>
<dbReference type="InterPro" id="IPR036390">
    <property type="entry name" value="WH_DNA-bd_sf"/>
</dbReference>
<dbReference type="STRING" id="1423747.FC69_GL001473"/>
<dbReference type="InterPro" id="IPR005119">
    <property type="entry name" value="LysR_subst-bd"/>
</dbReference>
<organism evidence="6 7">
    <name type="scientific">Latilactobacillus fuchuensis DSM 14340 = JCM 11249</name>
    <dbReference type="NCBI Taxonomy" id="1423747"/>
    <lineage>
        <taxon>Bacteria</taxon>
        <taxon>Bacillati</taxon>
        <taxon>Bacillota</taxon>
        <taxon>Bacilli</taxon>
        <taxon>Lactobacillales</taxon>
        <taxon>Lactobacillaceae</taxon>
        <taxon>Latilactobacillus</taxon>
    </lineage>
</organism>
<dbReference type="SUPFAM" id="SSF53850">
    <property type="entry name" value="Periplasmic binding protein-like II"/>
    <property type="match status" value="1"/>
</dbReference>
<dbReference type="Pfam" id="PF03466">
    <property type="entry name" value="LysR_substrate"/>
    <property type="match status" value="1"/>
</dbReference>